<dbReference type="EMBL" id="BPUS01000002">
    <property type="protein sequence ID" value="GJH24600.1"/>
    <property type="molecule type" value="Genomic_DNA"/>
</dbReference>
<proteinExistence type="predicted"/>
<gene>
    <name evidence="1" type="ORF">CBA19CS42_08810</name>
</gene>
<accession>A0AA37MGH6</accession>
<comment type="caution">
    <text evidence="1">The sequence shown here is derived from an EMBL/GenBank/DDBJ whole genome shotgun (WGS) entry which is preliminary data.</text>
</comment>
<dbReference type="AlphaFoldDB" id="A0AA37MGH6"/>
<dbReference type="InterPro" id="IPR021927">
    <property type="entry name" value="DUF3540"/>
</dbReference>
<evidence type="ECO:0000313" key="1">
    <source>
        <dbReference type="EMBL" id="GJH24600.1"/>
    </source>
</evidence>
<evidence type="ECO:0000313" key="2">
    <source>
        <dbReference type="Proteomes" id="UP001055111"/>
    </source>
</evidence>
<dbReference type="RefSeq" id="WP_238211044.1">
    <property type="nucleotide sequence ID" value="NZ_BPUS01000002.1"/>
</dbReference>
<dbReference type="Pfam" id="PF12059">
    <property type="entry name" value="DUF3540"/>
    <property type="match status" value="1"/>
</dbReference>
<protein>
    <submittedName>
        <fullName evidence="1">DUF3540 domain-containing protein</fullName>
    </submittedName>
</protein>
<name>A0AA37MGH6_9BURK</name>
<sequence>MNRTLVTIARPGDDPAVQLTYATVTGRADRWFLFDAAGRAPLRALRAESCLVEPECGDTVLVATSGANAISYVLAVLARAQPSCAALVLPGDVALHTDRGALRVEADSVDMKAARSLSMQAPEIAMTGVRGEITFHRMEAAIQQLQGRFGAVSTVAQQITSTVGRLIQRARDSVRRIDNADETHAGRVRMHVEERMHVSARHATILAEGQVKIDADKIDLG</sequence>
<reference evidence="1" key="1">
    <citation type="submission" date="2022-09" db="EMBL/GenBank/DDBJ databases">
        <title>Isolation and characterization of 3-chlorobenzoate degrading bacteria from soils in Shizuoka.</title>
        <authorList>
            <person name="Ifat A."/>
            <person name="Ogawa N."/>
            <person name="Kimbara K."/>
            <person name="Moriuchi R."/>
            <person name="Dohra H."/>
            <person name="Shintani M."/>
        </authorList>
    </citation>
    <scope>NUCLEOTIDE SEQUENCE</scope>
    <source>
        <strain evidence="1">19CS4-2</strain>
    </source>
</reference>
<organism evidence="1 2">
    <name type="scientific">Caballeronia novacaledonica</name>
    <dbReference type="NCBI Taxonomy" id="1544861"/>
    <lineage>
        <taxon>Bacteria</taxon>
        <taxon>Pseudomonadati</taxon>
        <taxon>Pseudomonadota</taxon>
        <taxon>Betaproteobacteria</taxon>
        <taxon>Burkholderiales</taxon>
        <taxon>Burkholderiaceae</taxon>
        <taxon>Caballeronia</taxon>
    </lineage>
</organism>
<dbReference type="Proteomes" id="UP001055111">
    <property type="component" value="Unassembled WGS sequence"/>
</dbReference>